<sequence length="476" mass="49985">MAEAVKKSAGRAWLSSILIIVAMVLTPVAIVSHWATSEVTNTERFVSTLSPLASNPEVQQVVIDEVSGVIKESVDIPKLTDSLFTGLAQALNLPEPAQKALEMLSTPVASGVDALITDVVTKAVESDAFQQAWTKTLTLTQEQTVALLYGDPESLIQLSNDGTLTLPLKPIIVDIKAALVKQGVGFANAIPEVDKSITLGQIPELALARVIYQVGVGVGTWLPWIVALMFAVGIFAARNRPRAIMATSIVFALVMGFMGFLFGTGRILATTVIDPAIAGAVAVIYDAVVAYVINVVAALGVVAIFAAIAAWAFGSSESAAKLRAFSNKQIDTVRKAVDPQNKTFSGVSPVMNKYRVLARVLIIGIIAWIVALQQPVTVPMIIWNTLLILVLLFVYEVLQRTNGKPVVAAAAAPSAPVAPAPSTAKPAAKKAPARKPAAKATTSAKPTAKKTTATKPAAKKAPAKKPVAKKPAAKKS</sequence>
<evidence type="ECO:0000256" key="2">
    <source>
        <dbReference type="SAM" id="Phobius"/>
    </source>
</evidence>
<feature type="transmembrane region" description="Helical" evidence="2">
    <location>
        <begin position="356"/>
        <end position="374"/>
    </location>
</feature>
<dbReference type="Proteomes" id="UP000243847">
    <property type="component" value="Chromosome sequence1"/>
</dbReference>
<feature type="region of interest" description="Disordered" evidence="1">
    <location>
        <begin position="416"/>
        <end position="476"/>
    </location>
</feature>
<feature type="transmembrane region" description="Helical" evidence="2">
    <location>
        <begin position="380"/>
        <end position="398"/>
    </location>
</feature>
<protein>
    <submittedName>
        <fullName evidence="3">Uncharacterized protein</fullName>
    </submittedName>
</protein>
<gene>
    <name evidence="3" type="ORF">AUMI_115570</name>
</gene>
<feature type="compositionally biased region" description="Low complexity" evidence="1">
    <location>
        <begin position="438"/>
        <end position="456"/>
    </location>
</feature>
<reference evidence="3 4" key="1">
    <citation type="journal article" date="2016" name="Genome Announc.">
        <title>Complete Genome Sequence of Aurantimicrobium minutum Type Strain KNCT, a Planktonic Ultramicrobacterium Isolated from River Water.</title>
        <authorList>
            <person name="Nakai R."/>
            <person name="Fujisawa T."/>
            <person name="Nakamura Y."/>
            <person name="Nishide H."/>
            <person name="Uchiyama I."/>
            <person name="Baba T."/>
            <person name="Toyoda A."/>
            <person name="Fujiyama A."/>
            <person name="Naganuma T."/>
            <person name="Niki H."/>
        </authorList>
    </citation>
    <scope>NUCLEOTIDE SEQUENCE [LARGE SCALE GENOMIC DNA]</scope>
    <source>
        <strain evidence="3 4">KNC</strain>
    </source>
</reference>
<feature type="compositionally biased region" description="Basic residues" evidence="1">
    <location>
        <begin position="427"/>
        <end position="437"/>
    </location>
</feature>
<feature type="transmembrane region" description="Helical" evidence="2">
    <location>
        <begin position="249"/>
        <end position="269"/>
    </location>
</feature>
<evidence type="ECO:0000313" key="3">
    <source>
        <dbReference type="EMBL" id="BAV00100.1"/>
    </source>
</evidence>
<evidence type="ECO:0000256" key="1">
    <source>
        <dbReference type="SAM" id="MobiDB-lite"/>
    </source>
</evidence>
<feature type="transmembrane region" description="Helical" evidence="2">
    <location>
        <begin position="289"/>
        <end position="313"/>
    </location>
</feature>
<keyword evidence="2" id="KW-0812">Transmembrane</keyword>
<evidence type="ECO:0000313" key="4">
    <source>
        <dbReference type="Proteomes" id="UP000243847"/>
    </source>
</evidence>
<proteinExistence type="predicted"/>
<dbReference type="KEGG" id="amin:AUMI_115570"/>
<feature type="transmembrane region" description="Helical" evidence="2">
    <location>
        <begin position="12"/>
        <end position="35"/>
    </location>
</feature>
<keyword evidence="2" id="KW-1133">Transmembrane helix</keyword>
<dbReference type="GeneID" id="80452793"/>
<accession>A0A173LZ08</accession>
<dbReference type="RefSeq" id="WP_096383281.1">
    <property type="nucleotide sequence ID" value="NZ_AP017457.1"/>
</dbReference>
<dbReference type="EMBL" id="AP017457">
    <property type="protein sequence ID" value="BAV00100.1"/>
    <property type="molecule type" value="Genomic_DNA"/>
</dbReference>
<organism evidence="3 4">
    <name type="scientific">Aurantimicrobium minutum</name>
    <dbReference type="NCBI Taxonomy" id="708131"/>
    <lineage>
        <taxon>Bacteria</taxon>
        <taxon>Bacillati</taxon>
        <taxon>Actinomycetota</taxon>
        <taxon>Actinomycetes</taxon>
        <taxon>Micrococcales</taxon>
        <taxon>Microbacteriaceae</taxon>
        <taxon>Aurantimicrobium</taxon>
    </lineage>
</organism>
<feature type="compositionally biased region" description="Low complexity" evidence="1">
    <location>
        <begin position="416"/>
        <end position="426"/>
    </location>
</feature>
<keyword evidence="2" id="KW-0472">Membrane</keyword>
<dbReference type="AlphaFoldDB" id="A0A173LZ08"/>
<dbReference type="OrthoDB" id="4350291at2"/>
<name>A0A173LZ08_9MICO</name>
<feature type="transmembrane region" description="Helical" evidence="2">
    <location>
        <begin position="210"/>
        <end position="237"/>
    </location>
</feature>
<feature type="compositionally biased region" description="Basic residues" evidence="1">
    <location>
        <begin position="457"/>
        <end position="476"/>
    </location>
</feature>